<evidence type="ECO:0000259" key="4">
    <source>
        <dbReference type="Pfam" id="PF00669"/>
    </source>
</evidence>
<comment type="subcellular location">
    <subcellularLocation>
        <location evidence="1">Bacterial flagellum</location>
    </subcellularLocation>
</comment>
<dbReference type="GO" id="GO:0005198">
    <property type="term" value="F:structural molecule activity"/>
    <property type="evidence" value="ECO:0007669"/>
    <property type="project" value="InterPro"/>
</dbReference>
<dbReference type="SUPFAM" id="SSF64518">
    <property type="entry name" value="Phase 1 flagellin"/>
    <property type="match status" value="1"/>
</dbReference>
<dbReference type="InterPro" id="IPR046358">
    <property type="entry name" value="Flagellin_C"/>
</dbReference>
<dbReference type="GO" id="GO:0071973">
    <property type="term" value="P:bacterial-type flagellum-dependent cell motility"/>
    <property type="evidence" value="ECO:0007669"/>
    <property type="project" value="InterPro"/>
</dbReference>
<keyword evidence="6" id="KW-0966">Cell projection</keyword>
<dbReference type="PANTHER" id="PTHR42792:SF1">
    <property type="entry name" value="FLAGELLAR HOOK-ASSOCIATED PROTEIN 3"/>
    <property type="match status" value="1"/>
</dbReference>
<evidence type="ECO:0000256" key="1">
    <source>
        <dbReference type="ARBA" id="ARBA00004365"/>
    </source>
</evidence>
<gene>
    <name evidence="6" type="primary">hag_1</name>
    <name evidence="6" type="ORF">CLVI_14710</name>
</gene>
<evidence type="ECO:0000313" key="6">
    <source>
        <dbReference type="EMBL" id="PRR82834.1"/>
    </source>
</evidence>
<name>A0A2T0BG55_9CLOT</name>
<keyword evidence="3" id="KW-0975">Bacterial flagellum</keyword>
<dbReference type="AlphaFoldDB" id="A0A2T0BG55"/>
<proteinExistence type="inferred from homology"/>
<feature type="domain" description="Flagellin N-terminal" evidence="4">
    <location>
        <begin position="3"/>
        <end position="139"/>
    </location>
</feature>
<dbReference type="Pfam" id="PF00700">
    <property type="entry name" value="Flagellin_C"/>
    <property type="match status" value="1"/>
</dbReference>
<keyword evidence="6" id="KW-0282">Flagellum</keyword>
<evidence type="ECO:0000256" key="2">
    <source>
        <dbReference type="ARBA" id="ARBA00005709"/>
    </source>
</evidence>
<dbReference type="RefSeq" id="WP_106059463.1">
    <property type="nucleotide sequence ID" value="NZ_PVXQ01000012.1"/>
</dbReference>
<dbReference type="InterPro" id="IPR013384">
    <property type="entry name" value="Flagell_FlgL"/>
</dbReference>
<comment type="caution">
    <text evidence="6">The sequence shown here is derived from an EMBL/GenBank/DDBJ whole genome shotgun (WGS) entry which is preliminary data.</text>
</comment>
<protein>
    <submittedName>
        <fullName evidence="6">Flagellin</fullName>
    </submittedName>
</protein>
<feature type="domain" description="Flagellin C-terminal" evidence="5">
    <location>
        <begin position="248"/>
        <end position="330"/>
    </location>
</feature>
<evidence type="ECO:0000256" key="3">
    <source>
        <dbReference type="ARBA" id="ARBA00023143"/>
    </source>
</evidence>
<dbReference type="GO" id="GO:0009424">
    <property type="term" value="C:bacterial-type flagellum hook"/>
    <property type="evidence" value="ECO:0007669"/>
    <property type="project" value="InterPro"/>
</dbReference>
<dbReference type="InterPro" id="IPR001492">
    <property type="entry name" value="Flagellin"/>
</dbReference>
<evidence type="ECO:0000313" key="7">
    <source>
        <dbReference type="Proteomes" id="UP000239471"/>
    </source>
</evidence>
<dbReference type="Gene3D" id="1.20.1330.10">
    <property type="entry name" value="f41 fragment of flagellin, N-terminal domain"/>
    <property type="match status" value="1"/>
</dbReference>
<keyword evidence="7" id="KW-1185">Reference proteome</keyword>
<reference evidence="6 7" key="1">
    <citation type="submission" date="2018-03" db="EMBL/GenBank/DDBJ databases">
        <title>Genome sequence of Clostridium vincentii DSM 10228.</title>
        <authorList>
            <person name="Poehlein A."/>
            <person name="Daniel R."/>
        </authorList>
    </citation>
    <scope>NUCLEOTIDE SEQUENCE [LARGE SCALE GENOMIC DNA]</scope>
    <source>
        <strain evidence="6 7">DSM 10228</strain>
    </source>
</reference>
<sequence>MRITNKMMSNNYLRDMNSNLKSLDKINEQMATGKVMSRPSDNPFKVARSMQLTTDINANKQYNDNIKDATNTLDSTDQAVYQATNVLQRVRELMVSSGNAAYGSNESKAIFDEIKERVSELGQVLNTNFDGKYIFGGTKSSSKPVDITTNAVTGSNDITFVDKDGGKLDINSADPSVINQLNNIGADLSVEVSQGVKMNYNVNALDILSFNDSEGNNVNVMELLSQIQTNLITTNESDRSKVCNENLESLDSVISNLLTKRSEIGAKQNRMESALEKNEDESYNMTEILSKTEDIDFTEKSIEYSMAQTTYTAALQVSAKILPATLLDYL</sequence>
<dbReference type="InterPro" id="IPR001029">
    <property type="entry name" value="Flagellin_N"/>
</dbReference>
<dbReference type="Proteomes" id="UP000239471">
    <property type="component" value="Unassembled WGS sequence"/>
</dbReference>
<dbReference type="NCBIfam" id="TIGR02550">
    <property type="entry name" value="flagell_flgL"/>
    <property type="match status" value="1"/>
</dbReference>
<dbReference type="EMBL" id="PVXQ01000012">
    <property type="protein sequence ID" value="PRR82834.1"/>
    <property type="molecule type" value="Genomic_DNA"/>
</dbReference>
<keyword evidence="6" id="KW-0969">Cilium</keyword>
<dbReference type="OrthoDB" id="9758307at2"/>
<comment type="similarity">
    <text evidence="2">Belongs to the bacterial flagellin family.</text>
</comment>
<accession>A0A2T0BG55</accession>
<organism evidence="6 7">
    <name type="scientific">Clostridium vincentii</name>
    <dbReference type="NCBI Taxonomy" id="52704"/>
    <lineage>
        <taxon>Bacteria</taxon>
        <taxon>Bacillati</taxon>
        <taxon>Bacillota</taxon>
        <taxon>Clostridia</taxon>
        <taxon>Eubacteriales</taxon>
        <taxon>Clostridiaceae</taxon>
        <taxon>Clostridium</taxon>
    </lineage>
</organism>
<dbReference type="PANTHER" id="PTHR42792">
    <property type="entry name" value="FLAGELLIN"/>
    <property type="match status" value="1"/>
</dbReference>
<dbReference type="Pfam" id="PF00669">
    <property type="entry name" value="Flagellin_N"/>
    <property type="match status" value="1"/>
</dbReference>
<evidence type="ECO:0000259" key="5">
    <source>
        <dbReference type="Pfam" id="PF00700"/>
    </source>
</evidence>